<dbReference type="Ensembl" id="ENSACOT00000009960.1">
    <property type="protein sequence ID" value="ENSACOP00000009631.1"/>
    <property type="gene ID" value="ENSACOG00000006702.1"/>
</dbReference>
<reference evidence="2" key="1">
    <citation type="submission" date="2025-05" db="UniProtKB">
        <authorList>
            <consortium name="Ensembl"/>
        </authorList>
    </citation>
    <scope>IDENTIFICATION</scope>
</reference>
<keyword evidence="1" id="KW-0175">Coiled coil</keyword>
<organism evidence="2 3">
    <name type="scientific">Amazona collaria</name>
    <name type="common">yellow-billed parrot</name>
    <dbReference type="NCBI Taxonomy" id="241587"/>
    <lineage>
        <taxon>Eukaryota</taxon>
        <taxon>Metazoa</taxon>
        <taxon>Chordata</taxon>
        <taxon>Craniata</taxon>
        <taxon>Vertebrata</taxon>
        <taxon>Euteleostomi</taxon>
        <taxon>Archelosauria</taxon>
        <taxon>Archosauria</taxon>
        <taxon>Dinosauria</taxon>
        <taxon>Saurischia</taxon>
        <taxon>Theropoda</taxon>
        <taxon>Coelurosauria</taxon>
        <taxon>Aves</taxon>
        <taxon>Neognathae</taxon>
        <taxon>Neoaves</taxon>
        <taxon>Telluraves</taxon>
        <taxon>Australaves</taxon>
        <taxon>Psittaciformes</taxon>
        <taxon>Psittacidae</taxon>
        <taxon>Amazona</taxon>
    </lineage>
</organism>
<keyword evidence="3" id="KW-1185">Reference proteome</keyword>
<name>A0A8B9IVS0_9PSIT</name>
<dbReference type="Ensembl" id="ENSACOT00000009947.1">
    <property type="protein sequence ID" value="ENSACOP00000009618.1"/>
    <property type="gene ID" value="ENSACOG00000006693.1"/>
</dbReference>
<feature type="coiled-coil region" evidence="1">
    <location>
        <begin position="74"/>
        <end position="101"/>
    </location>
</feature>
<evidence type="ECO:0000313" key="3">
    <source>
        <dbReference type="Proteomes" id="UP000694522"/>
    </source>
</evidence>
<evidence type="ECO:0000313" key="2">
    <source>
        <dbReference type="Ensembl" id="ENSACOP00000009618.1"/>
    </source>
</evidence>
<dbReference type="AlphaFoldDB" id="A0A8B9IVS0"/>
<accession>A0A8B9IVS0</accession>
<proteinExistence type="predicted"/>
<evidence type="ECO:0000256" key="1">
    <source>
        <dbReference type="SAM" id="Coils"/>
    </source>
</evidence>
<dbReference type="Proteomes" id="UP000694522">
    <property type="component" value="Unplaced"/>
</dbReference>
<sequence>MDKLLQKYDCAPSPAGKEWAQKFWKDEEKVVERIEQCRALHKLKVGKGKNVMCAVLGACLSCAQEEAKNAPEAGETLKSHNNKLQSENRALRKQIDGLADHNYQLKQMMEMVSGLLDKMQPSATVDQEETLIPLRPLIKTEVTDKGNDGIHTTIRATAWSPTELMNLKEKYSRRAGESETEYLWRVSLQGGDMIMLSEEEAGGFWGPGVFLTTTTGDHHYSLTARVAHWAGGIDPRERGEPLSIPAASYSDLTEAVQKAACIQAMYNRDDLRKSPMTAAIDPDRLNPLIRGFPDCLKTFVVTIRDRIRDGSNRRGQRAYSLTWSEFVHEIDQYGREMGWVSSSREKPSEHTRKVRQVHTRNSNYNQNRAENSKSNRFYTHNSKFEGKFRPRRERDELWYKARDLGVPRHILHGMSTEDLNTLVRLLSEKNNQAGEKTKGYYRTNSLTLQFSGVACKETHRTVALYS</sequence>
<protein>
    <submittedName>
        <fullName evidence="2">Uncharacterized protein</fullName>
    </submittedName>
</protein>